<accession>A0ABW0Q264</accession>
<reference evidence="5" key="1">
    <citation type="journal article" date="2019" name="Int. J. Syst. Evol. Microbiol.">
        <title>The Global Catalogue of Microorganisms (GCM) 10K type strain sequencing project: providing services to taxonomists for standard genome sequencing and annotation.</title>
        <authorList>
            <consortium name="The Broad Institute Genomics Platform"/>
            <consortium name="The Broad Institute Genome Sequencing Center for Infectious Disease"/>
            <person name="Wu L."/>
            <person name="Ma J."/>
        </authorList>
    </citation>
    <scope>NUCLEOTIDE SEQUENCE [LARGE SCALE GENOMIC DNA]</scope>
    <source>
        <strain evidence="5">KACC 12633</strain>
    </source>
</reference>
<proteinExistence type="inferred from homology"/>
<name>A0ABW0Q264_9HYPH</name>
<keyword evidence="2" id="KW-0227">DNA damage</keyword>
<keyword evidence="5" id="KW-1185">Reference proteome</keyword>
<dbReference type="Proteomes" id="UP001596150">
    <property type="component" value="Unassembled WGS sequence"/>
</dbReference>
<comment type="similarity">
    <text evidence="1">Belongs to the RAD52 family.</text>
</comment>
<comment type="caution">
    <text evidence="4">The sequence shown here is derived from an EMBL/GenBank/DDBJ whole genome shotgun (WGS) entry which is preliminary data.</text>
</comment>
<organism evidence="4 5">
    <name type="scientific">Kaistia terrae</name>
    <dbReference type="NCBI Taxonomy" id="537017"/>
    <lineage>
        <taxon>Bacteria</taxon>
        <taxon>Pseudomonadati</taxon>
        <taxon>Pseudomonadota</taxon>
        <taxon>Alphaproteobacteria</taxon>
        <taxon>Hyphomicrobiales</taxon>
        <taxon>Kaistiaceae</taxon>
        <taxon>Kaistia</taxon>
    </lineage>
</organism>
<dbReference type="Pfam" id="PF04098">
    <property type="entry name" value="Rad52_Rad22"/>
    <property type="match status" value="2"/>
</dbReference>
<evidence type="ECO:0000313" key="5">
    <source>
        <dbReference type="Proteomes" id="UP001596150"/>
    </source>
</evidence>
<evidence type="ECO:0000256" key="1">
    <source>
        <dbReference type="ARBA" id="ARBA00006638"/>
    </source>
</evidence>
<dbReference type="InterPro" id="IPR041247">
    <property type="entry name" value="Rad52_fam"/>
</dbReference>
<evidence type="ECO:0000256" key="3">
    <source>
        <dbReference type="ARBA" id="ARBA00023204"/>
    </source>
</evidence>
<sequence length="234" mass="25059">MDILQDLASPFPPAKVSWRVGSTTADKKKGLALAYIDARDVMARLDQVCGGAGWQDRYEFHGPRTVCYLSVKIDGEWVTKADGAGDSDVEAEKGAISDAFKRAAVKWGIGRYLYDVEGPWVELRAAGRSYAIADGEYAKLAKILPGSVAPRKAPAPAPAADAGTPFDDAEDRTVVETILFALKQAATRAELKAWGAKQAAEIETLPAAQQEDIRVAYAAHSKTLPKPLTLSEAA</sequence>
<dbReference type="EMBL" id="JBHSML010000031">
    <property type="protein sequence ID" value="MFC5518976.1"/>
    <property type="molecule type" value="Genomic_DNA"/>
</dbReference>
<dbReference type="RefSeq" id="WP_266346268.1">
    <property type="nucleotide sequence ID" value="NZ_JAPKNH010000015.1"/>
</dbReference>
<evidence type="ECO:0000256" key="2">
    <source>
        <dbReference type="ARBA" id="ARBA00022763"/>
    </source>
</evidence>
<protein>
    <submittedName>
        <fullName evidence="4">Rad52/Rad22 family DNA repair protein</fullName>
    </submittedName>
</protein>
<gene>
    <name evidence="4" type="ORF">ACFPP9_24650</name>
</gene>
<evidence type="ECO:0000313" key="4">
    <source>
        <dbReference type="EMBL" id="MFC5518976.1"/>
    </source>
</evidence>
<keyword evidence="3" id="KW-0234">DNA repair</keyword>